<dbReference type="GO" id="GO:0031169">
    <property type="term" value="P:ferrichrome biosynthetic process"/>
    <property type="evidence" value="ECO:0007669"/>
    <property type="project" value="UniProtKB-ARBA"/>
</dbReference>
<evidence type="ECO:0000259" key="7">
    <source>
        <dbReference type="PROSITE" id="PS50075"/>
    </source>
</evidence>
<dbReference type="PANTHER" id="PTHR45527:SF1">
    <property type="entry name" value="FATTY ACID SYNTHASE"/>
    <property type="match status" value="1"/>
</dbReference>
<gene>
    <name evidence="8" type="ORF">TI39_contig362g00010</name>
</gene>
<dbReference type="Pfam" id="PF00668">
    <property type="entry name" value="Condensation"/>
    <property type="match status" value="6"/>
</dbReference>
<dbReference type="STRING" id="1047168.A0A0F4GT22"/>
<keyword evidence="2" id="KW-0596">Phosphopantetheine</keyword>
<dbReference type="SMART" id="SM00823">
    <property type="entry name" value="PKS_PP"/>
    <property type="match status" value="7"/>
</dbReference>
<dbReference type="InterPro" id="IPR045851">
    <property type="entry name" value="AMP-bd_C_sf"/>
</dbReference>
<dbReference type="Gene3D" id="1.10.1200.10">
    <property type="entry name" value="ACP-like"/>
    <property type="match status" value="7"/>
</dbReference>
<dbReference type="InterPro" id="IPR023213">
    <property type="entry name" value="CAT-like_dom_sf"/>
</dbReference>
<comment type="pathway">
    <text evidence="1">Siderophore biosynthesis.</text>
</comment>
<dbReference type="PROSITE" id="PS50075">
    <property type="entry name" value="CARRIER"/>
    <property type="match status" value="7"/>
</dbReference>
<dbReference type="InterPro" id="IPR036736">
    <property type="entry name" value="ACP-like_sf"/>
</dbReference>
<dbReference type="SUPFAM" id="SSF52777">
    <property type="entry name" value="CoA-dependent acyltransferases"/>
    <property type="match status" value="12"/>
</dbReference>
<keyword evidence="4" id="KW-0436">Ligase</keyword>
<dbReference type="Gene3D" id="3.40.50.12780">
    <property type="entry name" value="N-terminal domain of ligase-like"/>
    <property type="match status" value="2"/>
</dbReference>
<dbReference type="GO" id="GO:0031177">
    <property type="term" value="F:phosphopantetheine binding"/>
    <property type="evidence" value="ECO:0007669"/>
    <property type="project" value="InterPro"/>
</dbReference>
<dbReference type="Pfam" id="PF00550">
    <property type="entry name" value="PP-binding"/>
    <property type="match status" value="7"/>
</dbReference>
<accession>A0A0F4GT22</accession>
<dbReference type="SUPFAM" id="SSF56801">
    <property type="entry name" value="Acetyl-CoA synthetase-like"/>
    <property type="match status" value="3"/>
</dbReference>
<feature type="domain" description="Carrier" evidence="7">
    <location>
        <begin position="4108"/>
        <end position="4184"/>
    </location>
</feature>
<evidence type="ECO:0000256" key="4">
    <source>
        <dbReference type="ARBA" id="ARBA00022598"/>
    </source>
</evidence>
<dbReference type="GO" id="GO:0043041">
    <property type="term" value="P:amino acid activation for nonribosomal peptide biosynthetic process"/>
    <property type="evidence" value="ECO:0007669"/>
    <property type="project" value="TreeGrafter"/>
</dbReference>
<feature type="domain" description="Carrier" evidence="7">
    <location>
        <begin position="530"/>
        <end position="604"/>
    </location>
</feature>
<dbReference type="EMBL" id="LAFY01000354">
    <property type="protein sequence ID" value="KJX99360.1"/>
    <property type="molecule type" value="Genomic_DNA"/>
</dbReference>
<dbReference type="FunFam" id="3.30.300.30:FF:000033">
    <property type="entry name" value="Nonribosomal siderophore peptide synthase SidC"/>
    <property type="match status" value="1"/>
</dbReference>
<dbReference type="InterPro" id="IPR020845">
    <property type="entry name" value="AMP-binding_CS"/>
</dbReference>
<comment type="caution">
    <text evidence="8">The sequence shown here is derived from an EMBL/GenBank/DDBJ whole genome shotgun (WGS) entry which is preliminary data.</text>
</comment>
<name>A0A0F4GT22_9PEZI</name>
<protein>
    <recommendedName>
        <fullName evidence="7">Carrier domain-containing protein</fullName>
    </recommendedName>
</protein>
<proteinExistence type="inferred from homology"/>
<dbReference type="GO" id="GO:0010106">
    <property type="term" value="P:cellular response to iron ion starvation"/>
    <property type="evidence" value="ECO:0007669"/>
    <property type="project" value="UniProtKB-ARBA"/>
</dbReference>
<dbReference type="InterPro" id="IPR020806">
    <property type="entry name" value="PKS_PP-bd"/>
</dbReference>
<dbReference type="SMART" id="SM01294">
    <property type="entry name" value="PKS_PP_betabranch"/>
    <property type="match status" value="1"/>
</dbReference>
<dbReference type="InterPro" id="IPR010071">
    <property type="entry name" value="AA_adenyl_dom"/>
</dbReference>
<dbReference type="Gene3D" id="3.30.300.30">
    <property type="match status" value="3"/>
</dbReference>
<dbReference type="CDD" id="cd19542">
    <property type="entry name" value="CT_NRPS-like"/>
    <property type="match status" value="1"/>
</dbReference>
<dbReference type="PROSITE" id="PS00012">
    <property type="entry name" value="PHOSPHOPANTETHEINE"/>
    <property type="match status" value="5"/>
</dbReference>
<feature type="domain" description="Carrier" evidence="7">
    <location>
        <begin position="3546"/>
        <end position="3619"/>
    </location>
</feature>
<feature type="domain" description="Carrier" evidence="7">
    <location>
        <begin position="1366"/>
        <end position="1443"/>
    </location>
</feature>
<dbReference type="Gene3D" id="3.30.559.30">
    <property type="entry name" value="Nonribosomal peptide synthetase, condensation domain"/>
    <property type="match status" value="6"/>
</dbReference>
<dbReference type="InterPro" id="IPR000873">
    <property type="entry name" value="AMP-dep_synth/lig_dom"/>
</dbReference>
<feature type="domain" description="Carrier" evidence="7">
    <location>
        <begin position="2987"/>
        <end position="3064"/>
    </location>
</feature>
<dbReference type="InterPro" id="IPR001242">
    <property type="entry name" value="Condensation_dom"/>
</dbReference>
<dbReference type="NCBIfam" id="TIGR01733">
    <property type="entry name" value="AA-adenyl-dom"/>
    <property type="match status" value="1"/>
</dbReference>
<dbReference type="GO" id="GO:0016874">
    <property type="term" value="F:ligase activity"/>
    <property type="evidence" value="ECO:0007669"/>
    <property type="project" value="UniProtKB-KW"/>
</dbReference>
<feature type="domain" description="Carrier" evidence="7">
    <location>
        <begin position="1916"/>
        <end position="1989"/>
    </location>
</feature>
<reference evidence="8 9" key="1">
    <citation type="submission" date="2015-03" db="EMBL/GenBank/DDBJ databases">
        <title>RNA-seq based gene annotation and comparative genomics of four Zymoseptoria species reveal species-specific pathogenicity related genes and transposable element activity.</title>
        <authorList>
            <person name="Grandaubert J."/>
            <person name="Bhattacharyya A."/>
            <person name="Stukenbrock E.H."/>
        </authorList>
    </citation>
    <scope>NUCLEOTIDE SEQUENCE [LARGE SCALE GENOMIC DNA]</scope>
    <source>
        <strain evidence="8 9">Zb18110</strain>
    </source>
</reference>
<organism evidence="8 9">
    <name type="scientific">Zymoseptoria brevis</name>
    <dbReference type="NCBI Taxonomy" id="1047168"/>
    <lineage>
        <taxon>Eukaryota</taxon>
        <taxon>Fungi</taxon>
        <taxon>Dikarya</taxon>
        <taxon>Ascomycota</taxon>
        <taxon>Pezizomycotina</taxon>
        <taxon>Dothideomycetes</taxon>
        <taxon>Dothideomycetidae</taxon>
        <taxon>Mycosphaerellales</taxon>
        <taxon>Mycosphaerellaceae</taxon>
        <taxon>Zymoseptoria</taxon>
    </lineage>
</organism>
<dbReference type="Pfam" id="PF00501">
    <property type="entry name" value="AMP-binding"/>
    <property type="match status" value="2"/>
</dbReference>
<evidence type="ECO:0000256" key="3">
    <source>
        <dbReference type="ARBA" id="ARBA00022553"/>
    </source>
</evidence>
<feature type="region of interest" description="Disordered" evidence="6">
    <location>
        <begin position="4092"/>
        <end position="4113"/>
    </location>
</feature>
<sequence length="4639" mass="509851">MAPHLSIANPKPRRLQGPSLLHELIPLESQHGSAAIEHTDADGNLTSLSYGEFHTQANALARRIMIHLGRRNSDRLIIPLLIPQSPDLYISQLATLKAGGAFCPIVLDAPEERLRFILQDIDASILLTTADHKSKLPVLEGVRILAVDEHSPAVDDNQDGLDVSITPQDAAYIMYTSGSTGQPKGVILSHSAATQALLAHDLHIPKFSRFLQFASPTFDVSVFEIFFPWFRNCTLVSCDRRRLLNDLPSAINNLRIDACELTPSVASSLLQGRESVPSLKVLLTIGEMLRSSVVEEFGGDDETPAILHGMYGPTEATIHCTLQTNFPKSMSCSAIGVPLDTVSAFVVRIPADDDAAASNLEIMPLGEEGELAVGGHQLADGYLNRDEKTREVFVEHPDHGLLYRTGDRVRMLPDRKLECLGRISSGQVKLRGQRIELGEIEHAASKTPGCRDVAAEVISGILVVFCVRGTDSLTDSLILETCRKWLPEFMIPGNVVIIPALPYLASGKCDRKTLRAEYEKSQEEGDGDDAVLDEQTEKTIAILGEVLGQEVTASTTLPSIGVDSLSAIRLASALRKNGFPQLDAARILAARTPHDIVKALKRASAERATSGQTGEVDASYRDRLDTAVEKALPGMQSDIETAFPCTPVQVAMLTETERESQAYCNWIELFIPGEWSLPTVSDALRKLSKAHALLRSGFAPIDGTTWSFAVVVWKSLAPGQLRENADLRPSLRIGSSQDLLRPITFSSRLCDGGVRLLVELHHALFDQWAMDIFRSDLLAALQNREHQQPGSFNSVSDYYISCQDDNKSAAVIDFWQDHLRDVIPSPMPILRADSVPETVKRTSWHDFSIVTEDVRSKAATLGCSVPAVFQAAMAFLLGSYAGTTDVTLGSVFSGRTVPVADVDSVFGPCLATLPFRMDFGAVATCKDLLRAVTDRNRAMQNHVATSPTFIRRAAGIMPGTKLFDSLFIWQESTVTGVADEIQVLDSSEDRLEFGLILEFEPTPSNVKARATYKESLVSEDQIEMMLRQIESIAAHLIEQPTGLVDALGSCLSDEILSTSRLHGAIYDGTVERPTATFVLSLDGDDRILSFGAFGGIAHSDERNEKLDSDASRVINHPKHGRLYRSGETGRLLADGTLLIVGRVDDLVTFKGTQVDVAKISAAIAQHSGVVECATLLCGEQSSKPTLVSFWVPATQGRARTKTATVSKAEPQVISSIFEVLEDMLQDYMIPATLVPMSKLPEMQEGKLDKQYLQSIFNGLGSEDRDHFSRPHNASGADEVISTQEQIVAECLAGYLEIPVANISRQSSFASLGMTSQHVTDVAASLEKRLHARIDVTMIAGDRTIAQLCRMITSTRDGFEGPDNTREPTCPEEQAVADALADILDIPSTRITRDSSFLSLGLNSLNAIQLVRSLKKRLDMDISVSTILSHPSITRLCRTLSDDHRAAVKPQRVEIRKVIAGDFTREIEQSFIADGHIIEAILPCTPLQQAMLSATSSADGGAYCDTLKLKPFADMQKFEDCWREMVKRHPILRTCFVETPLAAYPFAQVVLKDQPSSWANFGNESNGSLTNGPANGDLKGNISARVPLRFDAHGSYLYLRMHHALYDGVSVSILFSEITRLYHGEQLPDPASFEPFLQVVLAQNGQDALKFWSTQMEDFNPQPFPTHGADAQQQAEKTIGRKLSVRPAVLKAFGERHSCTTSIIFQAAWAKTLACLQGGTDVCFGNVVSGRTVAIPDVERLVAPCFNTMPLRTRMHELRTNMDLIAHLQRINVDTMPHQLTAVGKIQGLTTDPSRRLFESILLVQPPSIESDNVFTEEAEMDMGIPLVVEIIPGEDHFGLKVHFLVDRVAEAIIPSLMDAFEAALASCIRYSSSSLDQFVEFDSAQIAGKLKAPLAPSEVNGNDENLSNGDTAGSWSSAEQTIRQIFAELADVDPARISKRTSLYRIGLDSLNAVQVASKMRSSGMEVDAADVMQHQHPEALAAFFASRTTESKAEIGQEFNLEKFDSDHRQGILDSLGIAEDSLEAIRPCTAAQSGMLSQFIQSAGEHYLNHTVYEVPSEYSFGSIRSAWTTVQRKHQVLRMGFAQLDEVAVPFAMVIYQPGSFLETSVTSPEPCDCSEIQRQASHEILHALHVPAWRVAVMELQGTRQMCLSMHHALYDAESLQILLTDFAAALHSADVGTATTVDRTLRTQIEGAMYRQDDSEAFWRSTLQSAHLVRFPNLTPNIVREKGSSVVDMPCSLEASELNACCSRKGVTVQAVGQTAWGRLLSAYTGESDVTFGTVFSGISASTANPEAFPSISTVPVQFSSSKPLDEALNTMVSYNASAQRHRFTPLSEIQRFAESPGQPLFDTVFVYQKTSNRSEESLEWPVLYQTLGIDYVASLGMELTGPEEISLRLHFDTRTIPVAHANLMLQQFDSVLRHVATDEDDQSNLDHDLLSISTPRERNLPSPVGLLHQFLERTAEQTPHKPALEFITSLDNESKGRKVWTYQDVNHRSNQVAQLISQHNVRPGGVVAVCMSKSAEATFAFAGILKAGCAFLAMDPDLPLARRKFIIEDSGSQLLFVDPGRSDPEMRSVVDQVELTEHHILEYTSQALSIPPADPESTCYILYTSGTTGTPKGCELTHDNAVQAMMAFQRLFADHWTETSRWLQFASYWFDVSVLEQFWSWSVGITVVGAPRDLVLEDLAGFINGAGITHIDLTPSLARLLKPEDVPTLHNHVFITGGESLKQEIIDAWGPLNTIYNGYGPTEATIGVTMNPHIGPDAKPSNIGPPFDNVGAFVLAPGTDELVLRGAVGELCVSGRLVGKGYLNRPDLTDKAFPYLERHKERVYRTGDLVRLLADGSVSFVGRQDSQAKLRGQRLEIDEVDAVIKQSAEGISDVASLVAKSNEGNREMLVSFIVDRKAHHRETHLVQSDGSRQLVLLADSACRGHLPGYMVPTHILPISRLPLTVNNKVDAKVLVALFKDMSNKDLQMLRVQQGESRKMSSAERRIAKVLCKLLSVKIDDIRPDSNLFSLGLSSVSAINFASLLKRSGFSRATVANVMQNTTVDRLATSLSNEKDGHQSNVNAIKQAQLSISAYGRRHLGFVAQALSLNVSHIQSLYPCTPLQEGLLMESTRSSNRPYFNEFWFDVSELDLARLEGAIRRTHSLIPMLRVSFVRTDEGYSQVVDAEQECPLESVTLDRNEADAFVAKRKAEWQSQANDHILKPFQTLLIKAAPRAYLIFFAHHALYDGVSWEVMLGKLQEIYSTGQDVDCGPSFFEALPFGPLCSAQSDAKLFWSEHLDGIDFQPLERSADGSADGGPSTSVRFDHAQKLEATRRKLGVSHQALFQAAFAVALHQFAPQVQAYGLVLSGRSIGVDRADEIIGPLFNTVPFGLNIHPDDTWYQYLQRCHASNADMLPFQHTSLRDIRKLSNRQSSDPLFDTVFVFQQPSVTNSAPSRMTLKPIQKYSPPEFGLAVEVEMVPSGEASITIAAQEDVATEAAITQLACYFDKALRCIMESSGSQISDAFNVTRAKHKLSSRKAPEPGTAQRSDGKFVWTAEAKIVQETIAQVADCDVDTVTEHSAIFTLGLDSIDAVKLASRLKRAGVSLPVSNILQAQTVANMMELIDSHAGESQTAIQASQLSDQEKQLQSLREAFDSSLDNSVERILPVPPGQEALVADMLRSELHQYYNSDVLKLREDVDETRLQRAWQTIVDAYPILRTSFIEVANPDLDAVFAQLVHRPAPLEFAKIQAGQLSEIGDYVEKTRREVLKSYSRRSPLRLCIATISTERFLVLSLAHAQYDGHSLGLLHQDVLQAYHHNFEARPPYDNLINQALDATGPAALEFWRGTLTGARTARFCDTSDVGESNATSHRVERASSLSVADTKSLCQKIGVSLPALAQASWGALLANHVQEMDVIFGVVLACRDSEEAENVMFPTMNTVPMRMSLHGSGEEMLRDMQNAINRAGPFKRTPLRAIQAACAGTVNHQTADNALIDTLFIYQQGPEATEEGPAMLYESVDANSNVEFPVAVEVEVVDEQFIIRAACKNYALNEEDAKTLLERYDDILKFFAYTSDRAMVAFSGREVSICGLARFEQSTGLSTSHSVKDELTDSEDEPDENSSLTGTICNAMAQVSRTPVEEISSNATIESIGIDSISAIKVTALLRKLDVKISVSDMLKAQTARRMAEVARTTYDVPVTNGETASKSVAGALEHLDLVAIQQKAKVRNDDLETVLPATAGQLYMLAMWRKSNGQLFYPTFRYHLKTTVSADELSSAWQEIVKRNPTLRTVLCSTGDKTMPVVQFVLRHNPSPRNDTHRQPLANVRLTSADDGYDIELKIHHALYDAVSLPILMQELQDHLAGHGCKDSTVKFEDFIALSVRPSARQSRKDFWTDYVRDVHPLRLPQSKGNSNRKVEIFKPDILSPGANLDRCARTAQVTVQAVLFASHARIYARHAVQESAGSDVVLGIYIANRAHLPDLDRLTSPTLNLVPLIVRSPLQTDLLSSAKKIDQDLRLIGAVENATVSLADVFDWSHGAVKIDSFVNFLRLPANEEGVQSEEILVQTSNGWEGGVSRVTEPAEDAESSMPEELETFEPGEAYDHALDIDIELSQQGDALAMGLFCREDMVSLEEGESLAKELAAEIQEILK</sequence>
<dbReference type="FunFam" id="3.40.50.12780:FF:000024">
    <property type="entry name" value="Nonribosomal siderophore peptide synthase SidC"/>
    <property type="match status" value="1"/>
</dbReference>
<comment type="similarity">
    <text evidence="5">Belongs to the NRP synthetase family.</text>
</comment>
<keyword evidence="3" id="KW-0597">Phosphoprotein</keyword>
<dbReference type="CDD" id="cd05918">
    <property type="entry name" value="A_NRPS_SidN3_like"/>
    <property type="match status" value="1"/>
</dbReference>
<evidence type="ECO:0000256" key="2">
    <source>
        <dbReference type="ARBA" id="ARBA00022450"/>
    </source>
</evidence>
<dbReference type="InterPro" id="IPR009081">
    <property type="entry name" value="PP-bd_ACP"/>
</dbReference>
<dbReference type="Gene3D" id="3.30.559.10">
    <property type="entry name" value="Chloramphenicol acetyltransferase-like domain"/>
    <property type="match status" value="6"/>
</dbReference>
<evidence type="ECO:0000313" key="8">
    <source>
        <dbReference type="EMBL" id="KJX99360.1"/>
    </source>
</evidence>
<dbReference type="SUPFAM" id="SSF47336">
    <property type="entry name" value="ACP-like"/>
    <property type="match status" value="7"/>
</dbReference>
<dbReference type="PANTHER" id="PTHR45527">
    <property type="entry name" value="NONRIBOSOMAL PEPTIDE SYNTHETASE"/>
    <property type="match status" value="1"/>
</dbReference>
<dbReference type="InterPro" id="IPR042099">
    <property type="entry name" value="ANL_N_sf"/>
</dbReference>
<evidence type="ECO:0000313" key="9">
    <source>
        <dbReference type="Proteomes" id="UP000033647"/>
    </source>
</evidence>
<dbReference type="Proteomes" id="UP000033647">
    <property type="component" value="Unassembled WGS sequence"/>
</dbReference>
<dbReference type="InterPro" id="IPR006162">
    <property type="entry name" value="Ppantetheine_attach_site"/>
</dbReference>
<dbReference type="PROSITE" id="PS00455">
    <property type="entry name" value="AMP_BINDING"/>
    <property type="match status" value="2"/>
</dbReference>
<feature type="domain" description="Carrier" evidence="7">
    <location>
        <begin position="1278"/>
        <end position="1355"/>
    </location>
</feature>
<evidence type="ECO:0000256" key="5">
    <source>
        <dbReference type="ARBA" id="ARBA00029454"/>
    </source>
</evidence>
<dbReference type="GO" id="GO:0005737">
    <property type="term" value="C:cytoplasm"/>
    <property type="evidence" value="ECO:0007669"/>
    <property type="project" value="TreeGrafter"/>
</dbReference>
<keyword evidence="9" id="KW-1185">Reference proteome</keyword>
<dbReference type="OrthoDB" id="416786at2759"/>
<evidence type="ECO:0000256" key="1">
    <source>
        <dbReference type="ARBA" id="ARBA00004924"/>
    </source>
</evidence>
<evidence type="ECO:0000256" key="6">
    <source>
        <dbReference type="SAM" id="MobiDB-lite"/>
    </source>
</evidence>